<dbReference type="InterPro" id="IPR036291">
    <property type="entry name" value="NAD(P)-bd_dom_sf"/>
</dbReference>
<protein>
    <submittedName>
        <fullName evidence="7">GroES-like protein</fullName>
    </submittedName>
</protein>
<dbReference type="SUPFAM" id="SSF51735">
    <property type="entry name" value="NAD(P)-binding Rossmann-fold domains"/>
    <property type="match status" value="1"/>
</dbReference>
<evidence type="ECO:0000256" key="3">
    <source>
        <dbReference type="ARBA" id="ARBA00022741"/>
    </source>
</evidence>
<reference evidence="7" key="1">
    <citation type="journal article" date="2023" name="Mol. Phylogenet. Evol.">
        <title>Genome-scale phylogeny and comparative genomics of the fungal order Sordariales.</title>
        <authorList>
            <person name="Hensen N."/>
            <person name="Bonometti L."/>
            <person name="Westerberg I."/>
            <person name="Brannstrom I.O."/>
            <person name="Guillou S."/>
            <person name="Cros-Aarteil S."/>
            <person name="Calhoun S."/>
            <person name="Haridas S."/>
            <person name="Kuo A."/>
            <person name="Mondo S."/>
            <person name="Pangilinan J."/>
            <person name="Riley R."/>
            <person name="LaButti K."/>
            <person name="Andreopoulos B."/>
            <person name="Lipzen A."/>
            <person name="Chen C."/>
            <person name="Yan M."/>
            <person name="Daum C."/>
            <person name="Ng V."/>
            <person name="Clum A."/>
            <person name="Steindorff A."/>
            <person name="Ohm R.A."/>
            <person name="Martin F."/>
            <person name="Silar P."/>
            <person name="Natvig D.O."/>
            <person name="Lalanne C."/>
            <person name="Gautier V."/>
            <person name="Ament-Velasquez S.L."/>
            <person name="Kruys A."/>
            <person name="Hutchinson M.I."/>
            <person name="Powell A.J."/>
            <person name="Barry K."/>
            <person name="Miller A.N."/>
            <person name="Grigoriev I.V."/>
            <person name="Debuchy R."/>
            <person name="Gladieux P."/>
            <person name="Hiltunen Thoren M."/>
            <person name="Johannesson H."/>
        </authorList>
    </citation>
    <scope>NUCLEOTIDE SEQUENCE</scope>
    <source>
        <strain evidence="7">CBS 123565</strain>
    </source>
</reference>
<evidence type="ECO:0000313" key="8">
    <source>
        <dbReference type="Proteomes" id="UP001304895"/>
    </source>
</evidence>
<keyword evidence="4" id="KW-0521">NADP</keyword>
<dbReference type="GO" id="GO:0000166">
    <property type="term" value="F:nucleotide binding"/>
    <property type="evidence" value="ECO:0007669"/>
    <property type="project" value="UniProtKB-KW"/>
</dbReference>
<evidence type="ECO:0000256" key="1">
    <source>
        <dbReference type="ARBA" id="ARBA00008072"/>
    </source>
</evidence>
<gene>
    <name evidence="7" type="ORF">BT67DRAFT_390015</name>
</gene>
<sequence>MAVDHLETPKTHTALLQGEGGSLHIARDIPVPQLGPGHILVKTAAVALNPCDFKTPAAFPNPGYYNGCDFAGTVVALGSDNIRDGGPWKVGDRVFGAIHGANPSDRDSGSHGEYVKAVSVFSYRIPDWMTFEEAAGLSPCCIATMGVALFKALELPGTFGQPATKPLDVLIYGGSSSVGSLGIQMVKLLGHRCITTCSPKNFDLVRSYGADEVFDYRSPTCVQDIRKATRNCLKYAVDPFGEIKTMAICIEAIGRAGGRYSALEKFQEDACDRKTVSRELTMGATIIGHGLDLGGNYTRPHSPEMRTWGIEWYRSIQRLLDQRRLKPHPIRVLNGGFEDMLSGLEMLKRREISAEKLVVSLGPESRLTASQISAAW</sequence>
<dbReference type="InterPro" id="IPR013154">
    <property type="entry name" value="ADH-like_N"/>
</dbReference>
<evidence type="ECO:0000259" key="6">
    <source>
        <dbReference type="SMART" id="SM00829"/>
    </source>
</evidence>
<comment type="similarity">
    <text evidence="1">Belongs to the zinc-containing alcohol dehydrogenase family.</text>
</comment>
<keyword evidence="3" id="KW-0547">Nucleotide-binding</keyword>
<dbReference type="EMBL" id="MU853431">
    <property type="protein sequence ID" value="KAK4130808.1"/>
    <property type="molecule type" value="Genomic_DNA"/>
</dbReference>
<dbReference type="SUPFAM" id="SSF50129">
    <property type="entry name" value="GroES-like"/>
    <property type="match status" value="1"/>
</dbReference>
<dbReference type="InterPro" id="IPR020843">
    <property type="entry name" value="ER"/>
</dbReference>
<dbReference type="CDD" id="cd08249">
    <property type="entry name" value="enoyl_reductase_like"/>
    <property type="match status" value="1"/>
</dbReference>
<dbReference type="InterPro" id="IPR047122">
    <property type="entry name" value="Trans-enoyl_RdTase-like"/>
</dbReference>
<dbReference type="Gene3D" id="3.90.180.10">
    <property type="entry name" value="Medium-chain alcohol dehydrogenases, catalytic domain"/>
    <property type="match status" value="1"/>
</dbReference>
<dbReference type="PANTHER" id="PTHR45348:SF1">
    <property type="entry name" value="TRANS-ENOYL REDUCTASE STHE"/>
    <property type="match status" value="1"/>
</dbReference>
<evidence type="ECO:0000313" key="7">
    <source>
        <dbReference type="EMBL" id="KAK4130808.1"/>
    </source>
</evidence>
<dbReference type="AlphaFoldDB" id="A0AAN6ZAN2"/>
<reference evidence="7" key="2">
    <citation type="submission" date="2023-05" db="EMBL/GenBank/DDBJ databases">
        <authorList>
            <consortium name="Lawrence Berkeley National Laboratory"/>
            <person name="Steindorff A."/>
            <person name="Hensen N."/>
            <person name="Bonometti L."/>
            <person name="Westerberg I."/>
            <person name="Brannstrom I.O."/>
            <person name="Guillou S."/>
            <person name="Cros-Aarteil S."/>
            <person name="Calhoun S."/>
            <person name="Haridas S."/>
            <person name="Kuo A."/>
            <person name="Mondo S."/>
            <person name="Pangilinan J."/>
            <person name="Riley R."/>
            <person name="Labutti K."/>
            <person name="Andreopoulos B."/>
            <person name="Lipzen A."/>
            <person name="Chen C."/>
            <person name="Yanf M."/>
            <person name="Daum C."/>
            <person name="Ng V."/>
            <person name="Clum A."/>
            <person name="Ohm R."/>
            <person name="Martin F."/>
            <person name="Silar P."/>
            <person name="Natvig D."/>
            <person name="Lalanne C."/>
            <person name="Gautier V."/>
            <person name="Ament-Velasquez S.L."/>
            <person name="Kruys A."/>
            <person name="Hutchinson M.I."/>
            <person name="Powell A.J."/>
            <person name="Barry K."/>
            <person name="Miller A.N."/>
            <person name="Grigoriev I.V."/>
            <person name="Debuchy R."/>
            <person name="Gladieux P."/>
            <person name="Thoren M.H."/>
            <person name="Johannesson H."/>
        </authorList>
    </citation>
    <scope>NUCLEOTIDE SEQUENCE</scope>
    <source>
        <strain evidence="7">CBS 123565</strain>
    </source>
</reference>
<dbReference type="SMART" id="SM00829">
    <property type="entry name" value="PKS_ER"/>
    <property type="match status" value="1"/>
</dbReference>
<dbReference type="Pfam" id="PF08240">
    <property type="entry name" value="ADH_N"/>
    <property type="match status" value="1"/>
</dbReference>
<dbReference type="Proteomes" id="UP001304895">
    <property type="component" value="Unassembled WGS sequence"/>
</dbReference>
<accession>A0AAN6ZAN2</accession>
<name>A0AAN6ZAN2_9PEZI</name>
<dbReference type="InterPro" id="IPR011032">
    <property type="entry name" value="GroES-like_sf"/>
</dbReference>
<organism evidence="7 8">
    <name type="scientific">Trichocladium antarcticum</name>
    <dbReference type="NCBI Taxonomy" id="1450529"/>
    <lineage>
        <taxon>Eukaryota</taxon>
        <taxon>Fungi</taxon>
        <taxon>Dikarya</taxon>
        <taxon>Ascomycota</taxon>
        <taxon>Pezizomycotina</taxon>
        <taxon>Sordariomycetes</taxon>
        <taxon>Sordariomycetidae</taxon>
        <taxon>Sordariales</taxon>
        <taxon>Chaetomiaceae</taxon>
        <taxon>Trichocladium</taxon>
    </lineage>
</organism>
<keyword evidence="8" id="KW-1185">Reference proteome</keyword>
<comment type="caution">
    <text evidence="7">The sequence shown here is derived from an EMBL/GenBank/DDBJ whole genome shotgun (WGS) entry which is preliminary data.</text>
</comment>
<dbReference type="GO" id="GO:0016651">
    <property type="term" value="F:oxidoreductase activity, acting on NAD(P)H"/>
    <property type="evidence" value="ECO:0007669"/>
    <property type="project" value="InterPro"/>
</dbReference>
<evidence type="ECO:0000256" key="5">
    <source>
        <dbReference type="ARBA" id="ARBA00023002"/>
    </source>
</evidence>
<proteinExistence type="inferred from homology"/>
<dbReference type="Gene3D" id="3.40.50.720">
    <property type="entry name" value="NAD(P)-binding Rossmann-like Domain"/>
    <property type="match status" value="1"/>
</dbReference>
<evidence type="ECO:0000256" key="2">
    <source>
        <dbReference type="ARBA" id="ARBA00011245"/>
    </source>
</evidence>
<feature type="domain" description="Enoyl reductase (ER)" evidence="6">
    <location>
        <begin position="20"/>
        <end position="359"/>
    </location>
</feature>
<comment type="subunit">
    <text evidence="2">Monomer.</text>
</comment>
<dbReference type="InterPro" id="IPR013149">
    <property type="entry name" value="ADH-like_C"/>
</dbReference>
<dbReference type="PANTHER" id="PTHR45348">
    <property type="entry name" value="HYPOTHETICAL OXIDOREDUCTASE (EUROFUNG)"/>
    <property type="match status" value="1"/>
</dbReference>
<evidence type="ECO:0000256" key="4">
    <source>
        <dbReference type="ARBA" id="ARBA00022857"/>
    </source>
</evidence>
<dbReference type="Pfam" id="PF00107">
    <property type="entry name" value="ADH_zinc_N"/>
    <property type="match status" value="1"/>
</dbReference>
<keyword evidence="5" id="KW-0560">Oxidoreductase</keyword>